<dbReference type="InterPro" id="IPR021109">
    <property type="entry name" value="Peptidase_aspartic_dom_sf"/>
</dbReference>
<dbReference type="Gene3D" id="2.40.70.10">
    <property type="entry name" value="Acid Proteases"/>
    <property type="match status" value="1"/>
</dbReference>
<sequence length="78" mass="8490">LSAIAREEQQPVKEKETLKLGSILLSVEPKKRRKKGLMFVDMEVAGQKVNALVDTGASHLFVSEGGTKKLGLKVDKGQ</sequence>
<dbReference type="OrthoDB" id="997924at2759"/>
<keyword evidence="2" id="KW-1185">Reference proteome</keyword>
<feature type="non-terminal residue" evidence="1">
    <location>
        <position position="1"/>
    </location>
</feature>
<reference evidence="2" key="1">
    <citation type="submission" date="2013-09" db="EMBL/GenBank/DDBJ databases">
        <title>Corchorus olitorius genome sequencing.</title>
        <authorList>
            <person name="Alam M."/>
            <person name="Haque M.S."/>
            <person name="Islam M.S."/>
            <person name="Emdad E.M."/>
            <person name="Islam M.M."/>
            <person name="Ahmed B."/>
            <person name="Halim A."/>
            <person name="Hossen Q.M.M."/>
            <person name="Hossain M.Z."/>
            <person name="Ahmed R."/>
            <person name="Khan M.M."/>
            <person name="Islam R."/>
            <person name="Rashid M.M."/>
            <person name="Khan S.A."/>
            <person name="Rahman M.S."/>
            <person name="Alam M."/>
            <person name="Yahiya A.S."/>
            <person name="Khan M.S."/>
            <person name="Azam M.S."/>
            <person name="Haque T."/>
            <person name="Lashkar M.Z.H."/>
            <person name="Akhand A.I."/>
            <person name="Morshed G."/>
            <person name="Roy S."/>
            <person name="Uddin K.S."/>
            <person name="Rabeya T."/>
            <person name="Hossain A.S."/>
            <person name="Chowdhury A."/>
            <person name="Snigdha A.R."/>
            <person name="Mortoza M.S."/>
            <person name="Matin S.A."/>
            <person name="Hoque S.M.E."/>
            <person name="Islam M.K."/>
            <person name="Roy D.K."/>
            <person name="Haider R."/>
            <person name="Moosa M.M."/>
            <person name="Elias S.M."/>
            <person name="Hasan A.M."/>
            <person name="Jahan S."/>
            <person name="Shafiuddin M."/>
            <person name="Mahmood N."/>
            <person name="Shommy N.S."/>
        </authorList>
    </citation>
    <scope>NUCLEOTIDE SEQUENCE [LARGE SCALE GENOMIC DNA]</scope>
    <source>
        <strain evidence="2">cv. O-4</strain>
    </source>
</reference>
<dbReference type="SUPFAM" id="SSF50630">
    <property type="entry name" value="Acid proteases"/>
    <property type="match status" value="1"/>
</dbReference>
<dbReference type="Pfam" id="PF13650">
    <property type="entry name" value="Asp_protease_2"/>
    <property type="match status" value="1"/>
</dbReference>
<proteinExistence type="predicted"/>
<name>A0A1R3KP93_9ROSI</name>
<dbReference type="AlphaFoldDB" id="A0A1R3KP93"/>
<protein>
    <recommendedName>
        <fullName evidence="3">Aspartic peptidase</fullName>
    </recommendedName>
</protein>
<accession>A0A1R3KP93</accession>
<dbReference type="Proteomes" id="UP000187203">
    <property type="component" value="Unassembled WGS sequence"/>
</dbReference>
<dbReference type="EMBL" id="AWUE01012563">
    <property type="protein sequence ID" value="OMP08896.1"/>
    <property type="molecule type" value="Genomic_DNA"/>
</dbReference>
<gene>
    <name evidence="1" type="ORF">COLO4_06016</name>
</gene>
<organism evidence="1 2">
    <name type="scientific">Corchorus olitorius</name>
    <dbReference type="NCBI Taxonomy" id="93759"/>
    <lineage>
        <taxon>Eukaryota</taxon>
        <taxon>Viridiplantae</taxon>
        <taxon>Streptophyta</taxon>
        <taxon>Embryophyta</taxon>
        <taxon>Tracheophyta</taxon>
        <taxon>Spermatophyta</taxon>
        <taxon>Magnoliopsida</taxon>
        <taxon>eudicotyledons</taxon>
        <taxon>Gunneridae</taxon>
        <taxon>Pentapetalae</taxon>
        <taxon>rosids</taxon>
        <taxon>malvids</taxon>
        <taxon>Malvales</taxon>
        <taxon>Malvaceae</taxon>
        <taxon>Grewioideae</taxon>
        <taxon>Apeibeae</taxon>
        <taxon>Corchorus</taxon>
    </lineage>
</organism>
<evidence type="ECO:0000313" key="1">
    <source>
        <dbReference type="EMBL" id="OMP08896.1"/>
    </source>
</evidence>
<comment type="caution">
    <text evidence="1">The sequence shown here is derived from an EMBL/GenBank/DDBJ whole genome shotgun (WGS) entry which is preliminary data.</text>
</comment>
<evidence type="ECO:0008006" key="3">
    <source>
        <dbReference type="Google" id="ProtNLM"/>
    </source>
</evidence>
<evidence type="ECO:0000313" key="2">
    <source>
        <dbReference type="Proteomes" id="UP000187203"/>
    </source>
</evidence>